<dbReference type="PANTHER" id="PTHR11895">
    <property type="entry name" value="TRANSAMIDASE"/>
    <property type="match status" value="1"/>
</dbReference>
<dbReference type="EMBL" id="PVSR01000009">
    <property type="protein sequence ID" value="PRW63835.1"/>
    <property type="molecule type" value="Genomic_DNA"/>
</dbReference>
<dbReference type="InterPro" id="IPR020556">
    <property type="entry name" value="Amidase_CS"/>
</dbReference>
<evidence type="ECO:0000259" key="1">
    <source>
        <dbReference type="Pfam" id="PF01425"/>
    </source>
</evidence>
<organism evidence="2 3">
    <name type="scientific">Actinopolyspora mortivallis</name>
    <dbReference type="NCBI Taxonomy" id="33906"/>
    <lineage>
        <taxon>Bacteria</taxon>
        <taxon>Bacillati</taxon>
        <taxon>Actinomycetota</taxon>
        <taxon>Actinomycetes</taxon>
        <taxon>Actinopolysporales</taxon>
        <taxon>Actinopolysporaceae</taxon>
        <taxon>Actinopolyspora</taxon>
    </lineage>
</organism>
<feature type="domain" description="Amidase" evidence="1">
    <location>
        <begin position="30"/>
        <end position="454"/>
    </location>
</feature>
<dbReference type="SUPFAM" id="SSF75304">
    <property type="entry name" value="Amidase signature (AS) enzymes"/>
    <property type="match status" value="1"/>
</dbReference>
<dbReference type="InterPro" id="IPR036928">
    <property type="entry name" value="AS_sf"/>
</dbReference>
<dbReference type="PANTHER" id="PTHR11895:SF151">
    <property type="entry name" value="GLUTAMYL-TRNA(GLN) AMIDOTRANSFERASE SUBUNIT A"/>
    <property type="match status" value="1"/>
</dbReference>
<dbReference type="AlphaFoldDB" id="A0A2T0GXI5"/>
<evidence type="ECO:0000313" key="3">
    <source>
        <dbReference type="Proteomes" id="UP000239352"/>
    </source>
</evidence>
<dbReference type="InterPro" id="IPR023631">
    <property type="entry name" value="Amidase_dom"/>
</dbReference>
<dbReference type="STRING" id="1050202.GCA_000384035_00365"/>
<accession>A0A2T0GXI5</accession>
<sequence>MSRLPEPHSVRELAREFAHGRSAAEYAGNALDRCRAHRSLNAFVSLDTDRVLWRARAADETRPDDPASAGALHGVPIAVKDNIDVAGETTTAGTPALRGNLAHTDAGVCARLRRAGAVLFGKTNMHELAYGVTGENRLYGAVGNPVAGGHLAGGSSSGTAAAVAASLVPAGLGTDTGGSVRIPASCCGVTGFRPTTGRYPTAGVLRVSHTRDTVGILAGNVGDLLVLDRVLSGEADGTGEPERLPTRLVVPSRPGLGDVDAEVASVVARAVRTLREHGWTVVEADFPRTVPELIERASFPIALGETPACFRQYLETVREPTTLDGLVSSVADPDVRDILLPLCREDPERDERRRRAVAELRPALAAAAAEHLLAHGAAACLVPTTVLPAPRVGTRTRVRLNGRTVSTFPTYVRNTNLASIVGWPSVSIPPGRTERGLPVGLQLDAPAGTDRALLALARDCARVLAGTDTASDSRPSVAGTDTAR</sequence>
<dbReference type="Pfam" id="PF01425">
    <property type="entry name" value="Amidase"/>
    <property type="match status" value="1"/>
</dbReference>
<name>A0A2T0GXI5_ACTMO</name>
<comment type="caution">
    <text evidence="2">The sequence shown here is derived from an EMBL/GenBank/DDBJ whole genome shotgun (WGS) entry which is preliminary data.</text>
</comment>
<dbReference type="RefSeq" id="WP_106113413.1">
    <property type="nucleotide sequence ID" value="NZ_PVSR01000009.1"/>
</dbReference>
<gene>
    <name evidence="2" type="ORF">CEP50_08640</name>
</gene>
<keyword evidence="3" id="KW-1185">Reference proteome</keyword>
<dbReference type="InterPro" id="IPR000120">
    <property type="entry name" value="Amidase"/>
</dbReference>
<dbReference type="GO" id="GO:0003824">
    <property type="term" value="F:catalytic activity"/>
    <property type="evidence" value="ECO:0007669"/>
    <property type="project" value="InterPro"/>
</dbReference>
<dbReference type="Gene3D" id="3.90.1300.10">
    <property type="entry name" value="Amidase signature (AS) domain"/>
    <property type="match status" value="1"/>
</dbReference>
<dbReference type="Proteomes" id="UP000239352">
    <property type="component" value="Unassembled WGS sequence"/>
</dbReference>
<protein>
    <recommendedName>
        <fullName evidence="1">Amidase domain-containing protein</fullName>
    </recommendedName>
</protein>
<dbReference type="PROSITE" id="PS00571">
    <property type="entry name" value="AMIDASES"/>
    <property type="match status" value="1"/>
</dbReference>
<evidence type="ECO:0000313" key="2">
    <source>
        <dbReference type="EMBL" id="PRW63835.1"/>
    </source>
</evidence>
<dbReference type="InParanoid" id="A0A2T0GXI5"/>
<proteinExistence type="predicted"/>
<reference evidence="2 3" key="1">
    <citation type="submission" date="2018-03" db="EMBL/GenBank/DDBJ databases">
        <title>Actinopolyspora mortivallis from Sahara, screening for active biomolecules.</title>
        <authorList>
            <person name="Selama O."/>
            <person name="Wellington E.M.H."/>
            <person name="Hacene H."/>
        </authorList>
    </citation>
    <scope>NUCLEOTIDE SEQUENCE [LARGE SCALE GENOMIC DNA]</scope>
    <source>
        <strain evidence="2 3">M5A</strain>
    </source>
</reference>